<dbReference type="AlphaFoldDB" id="A0A0F9K0R3"/>
<proteinExistence type="predicted"/>
<sequence>MGKKKKRRGRPRIDPDRRRVPQSFAATSDEIARWALAAEREGLSLSAWLRKVAEAAARKRKRR</sequence>
<comment type="caution">
    <text evidence="2">The sequence shown here is derived from an EMBL/GenBank/DDBJ whole genome shotgun (WGS) entry which is preliminary data.</text>
</comment>
<gene>
    <name evidence="2" type="ORF">LCGC14_1693130</name>
</gene>
<reference evidence="2" key="1">
    <citation type="journal article" date="2015" name="Nature">
        <title>Complex archaea that bridge the gap between prokaryotes and eukaryotes.</title>
        <authorList>
            <person name="Spang A."/>
            <person name="Saw J.H."/>
            <person name="Jorgensen S.L."/>
            <person name="Zaremba-Niedzwiedzka K."/>
            <person name="Martijn J."/>
            <person name="Lind A.E."/>
            <person name="van Eijk R."/>
            <person name="Schleper C."/>
            <person name="Guy L."/>
            <person name="Ettema T.J."/>
        </authorList>
    </citation>
    <scope>NUCLEOTIDE SEQUENCE</scope>
</reference>
<evidence type="ECO:0000256" key="1">
    <source>
        <dbReference type="SAM" id="MobiDB-lite"/>
    </source>
</evidence>
<name>A0A0F9K0R3_9ZZZZ</name>
<evidence type="ECO:0008006" key="3">
    <source>
        <dbReference type="Google" id="ProtNLM"/>
    </source>
</evidence>
<feature type="region of interest" description="Disordered" evidence="1">
    <location>
        <begin position="1"/>
        <end position="24"/>
    </location>
</feature>
<organism evidence="2">
    <name type="scientific">marine sediment metagenome</name>
    <dbReference type="NCBI Taxonomy" id="412755"/>
    <lineage>
        <taxon>unclassified sequences</taxon>
        <taxon>metagenomes</taxon>
        <taxon>ecological metagenomes</taxon>
    </lineage>
</organism>
<dbReference type="EMBL" id="LAZR01014835">
    <property type="protein sequence ID" value="KKM15728.1"/>
    <property type="molecule type" value="Genomic_DNA"/>
</dbReference>
<evidence type="ECO:0000313" key="2">
    <source>
        <dbReference type="EMBL" id="KKM15728.1"/>
    </source>
</evidence>
<protein>
    <recommendedName>
        <fullName evidence="3">Ribbon-helix-helix protein CopG domain-containing protein</fullName>
    </recommendedName>
</protein>
<feature type="compositionally biased region" description="Basic residues" evidence="1">
    <location>
        <begin position="1"/>
        <end position="10"/>
    </location>
</feature>
<accession>A0A0F9K0R3</accession>